<dbReference type="EMBL" id="LR798451">
    <property type="protein sequence ID" value="CAB5238281.1"/>
    <property type="molecule type" value="Genomic_DNA"/>
</dbReference>
<sequence>MITHTQLTAPQSESIKRLKENGLHILEIHPEIGFNGVATGPVMVKCKSKFNGFELWYGIETDGYAHS</sequence>
<name>A0A6J7XNF9_9CAUD</name>
<evidence type="ECO:0000313" key="1">
    <source>
        <dbReference type="EMBL" id="CAB5238281.1"/>
    </source>
</evidence>
<accession>A0A6J7XNF9</accession>
<protein>
    <submittedName>
        <fullName evidence="1">Uncharacterized protein</fullName>
    </submittedName>
</protein>
<proteinExistence type="predicted"/>
<gene>
    <name evidence="1" type="ORF">UFOVP144_36</name>
</gene>
<reference evidence="1" key="1">
    <citation type="submission" date="2020-05" db="EMBL/GenBank/DDBJ databases">
        <authorList>
            <person name="Chiriac C."/>
            <person name="Salcher M."/>
            <person name="Ghai R."/>
            <person name="Kavagutti S V."/>
        </authorList>
    </citation>
    <scope>NUCLEOTIDE SEQUENCE</scope>
</reference>
<organism evidence="1">
    <name type="scientific">uncultured Caudovirales phage</name>
    <dbReference type="NCBI Taxonomy" id="2100421"/>
    <lineage>
        <taxon>Viruses</taxon>
        <taxon>Duplodnaviria</taxon>
        <taxon>Heunggongvirae</taxon>
        <taxon>Uroviricota</taxon>
        <taxon>Caudoviricetes</taxon>
        <taxon>Peduoviridae</taxon>
        <taxon>Maltschvirus</taxon>
        <taxon>Maltschvirus maltsch</taxon>
    </lineage>
</organism>